<dbReference type="OrthoDB" id="9880441at2759"/>
<protein>
    <submittedName>
        <fullName evidence="1 2">Uncharacterized protein</fullName>
    </submittedName>
</protein>
<dbReference type="EMBL" id="ABJB010381109">
    <property type="status" value="NOT_ANNOTATED_CDS"/>
    <property type="molecule type" value="Genomic_DNA"/>
</dbReference>
<sequence length="174" mass="19747">MTKVAIYELVRKVSFSRREVGRMSSPLANASRKPSASGAFDGALSYFGVMEAQGFGHILELLHARRGRIRGSYGLFGRCESATQLEKDLWRPMLELGDAKLLESELERLWAQGYRWRHVYSQCVVRSALASIRHRRLYDPGFCARTLRSTLPIVSDEIAMELDHLSPDDIAFIK</sequence>
<dbReference type="EMBL" id="ABJB010535156">
    <property type="status" value="NOT_ANNOTATED_CDS"/>
    <property type="molecule type" value="Genomic_DNA"/>
</dbReference>
<dbReference type="VEuPathDB" id="VectorBase:ISCW016339"/>
<dbReference type="Proteomes" id="UP000001555">
    <property type="component" value="Unassembled WGS sequence"/>
</dbReference>
<dbReference type="PaxDb" id="6945-B7P5S7"/>
<dbReference type="STRING" id="6945.B7P5S7"/>
<organism>
    <name type="scientific">Ixodes scapularis</name>
    <name type="common">Black-legged tick</name>
    <name type="synonym">Deer tick</name>
    <dbReference type="NCBI Taxonomy" id="6945"/>
    <lineage>
        <taxon>Eukaryota</taxon>
        <taxon>Metazoa</taxon>
        <taxon>Ecdysozoa</taxon>
        <taxon>Arthropoda</taxon>
        <taxon>Chelicerata</taxon>
        <taxon>Arachnida</taxon>
        <taxon>Acari</taxon>
        <taxon>Parasitiformes</taxon>
        <taxon>Ixodida</taxon>
        <taxon>Ixodoidea</taxon>
        <taxon>Ixodidae</taxon>
        <taxon>Ixodinae</taxon>
        <taxon>Ixodes</taxon>
    </lineage>
</organism>
<evidence type="ECO:0000313" key="3">
    <source>
        <dbReference type="Proteomes" id="UP000001555"/>
    </source>
</evidence>
<dbReference type="EMBL" id="ABJB010702022">
    <property type="status" value="NOT_ANNOTATED_CDS"/>
    <property type="molecule type" value="Genomic_DNA"/>
</dbReference>
<reference evidence="2" key="2">
    <citation type="submission" date="2020-05" db="UniProtKB">
        <authorList>
            <consortium name="EnsemblMetazoa"/>
        </authorList>
    </citation>
    <scope>IDENTIFICATION</scope>
    <source>
        <strain evidence="2">wikel</strain>
    </source>
</reference>
<dbReference type="EMBL" id="DS642248">
    <property type="protein sequence ID" value="EEC01949.1"/>
    <property type="molecule type" value="Genomic_DNA"/>
</dbReference>
<reference evidence="1 3" key="1">
    <citation type="submission" date="2008-03" db="EMBL/GenBank/DDBJ databases">
        <title>Annotation of Ixodes scapularis.</title>
        <authorList>
            <consortium name="Ixodes scapularis Genome Project Consortium"/>
            <person name="Caler E."/>
            <person name="Hannick L.I."/>
            <person name="Bidwell S."/>
            <person name="Joardar V."/>
            <person name="Thiagarajan M."/>
            <person name="Amedeo P."/>
            <person name="Galinsky K.J."/>
            <person name="Schobel S."/>
            <person name="Inman J."/>
            <person name="Hostetler J."/>
            <person name="Miller J."/>
            <person name="Hammond M."/>
            <person name="Megy K."/>
            <person name="Lawson D."/>
            <person name="Kodira C."/>
            <person name="Sutton G."/>
            <person name="Meyer J."/>
            <person name="Hill C.A."/>
            <person name="Birren B."/>
            <person name="Nene V."/>
            <person name="Collins F."/>
            <person name="Alarcon-Chaidez F."/>
            <person name="Wikel S."/>
            <person name="Strausberg R."/>
        </authorList>
    </citation>
    <scope>NUCLEOTIDE SEQUENCE [LARGE SCALE GENOMIC DNA]</scope>
    <source>
        <strain evidence="3">Wikel</strain>
        <strain evidence="1">Wikel colony</strain>
    </source>
</reference>
<dbReference type="AlphaFoldDB" id="B7P5S7"/>
<dbReference type="EnsemblMetazoa" id="ISCW016339-RA">
    <property type="protein sequence ID" value="ISCW016339-PA"/>
    <property type="gene ID" value="ISCW016339"/>
</dbReference>
<dbReference type="InParanoid" id="B7P5S7"/>
<evidence type="ECO:0000313" key="1">
    <source>
        <dbReference type="EMBL" id="EEC01949.1"/>
    </source>
</evidence>
<name>B7P5S7_IXOSC</name>
<gene>
    <name evidence="1" type="ORF">IscW_ISCW016339</name>
</gene>
<accession>B7P5S7</accession>
<dbReference type="HOGENOM" id="CLU_1541806_0_0_1"/>
<keyword evidence="3" id="KW-1185">Reference proteome</keyword>
<proteinExistence type="predicted"/>
<dbReference type="VEuPathDB" id="VectorBase:ISCI016339"/>
<dbReference type="VEuPathDB" id="VectorBase:ISCP_009358"/>
<evidence type="ECO:0000313" key="2">
    <source>
        <dbReference type="EnsemblMetazoa" id="ISCW016339-PA"/>
    </source>
</evidence>